<gene>
    <name evidence="4" type="ORF">RZN69_07370</name>
</gene>
<sequence>MVSKIENEVIERIAEQRILVFGDIMLDHYVWGDATRISPEAPVPVVSVFRDSHTVGGAANVARNLRGLGSHVELSGTVGNDDTAKTLRNILSEDGIEFSELWSKNDVRTILKTRVVVQKQQLCRIDREDSPFAYAISAEKFEATIAEKIRKSDAVIVSDYAKGVVDETIWNLIRGCARKENTFLALDPKPRRHLAFENPDLLTPNRSEALELAGISVGLHDCFPAEAVCKAIWEKYHPVNLVVTLGADGMLLSKEGKVDTSIPTVAQEVFDVSGAGDTVISTLAAALSAGANLETAAHIANAAAGVVVGKIGTAAITMSELRNALEGPEQASLS</sequence>
<protein>
    <submittedName>
        <fullName evidence="4">Bifunctional ADP-heptose synthase</fullName>
    </submittedName>
</protein>
<dbReference type="CDD" id="cd01172">
    <property type="entry name" value="RfaE_like"/>
    <property type="match status" value="1"/>
</dbReference>
<dbReference type="SUPFAM" id="SSF53613">
    <property type="entry name" value="Ribokinase-like"/>
    <property type="match status" value="1"/>
</dbReference>
<dbReference type="AlphaFoldDB" id="A0AAQ3QST3"/>
<dbReference type="Pfam" id="PF00294">
    <property type="entry name" value="PfkB"/>
    <property type="match status" value="1"/>
</dbReference>
<evidence type="ECO:0000313" key="4">
    <source>
        <dbReference type="EMBL" id="WOO42908.1"/>
    </source>
</evidence>
<keyword evidence="5" id="KW-1185">Reference proteome</keyword>
<evidence type="ECO:0000259" key="3">
    <source>
        <dbReference type="Pfam" id="PF00294"/>
    </source>
</evidence>
<dbReference type="KEGG" id="puo:RZN69_07370"/>
<dbReference type="GO" id="GO:0016773">
    <property type="term" value="F:phosphotransferase activity, alcohol group as acceptor"/>
    <property type="evidence" value="ECO:0007669"/>
    <property type="project" value="InterPro"/>
</dbReference>
<dbReference type="InterPro" id="IPR011913">
    <property type="entry name" value="RfaE_dom_I"/>
</dbReference>
<proteinExistence type="predicted"/>
<dbReference type="Proteomes" id="UP001304300">
    <property type="component" value="Chromosome"/>
</dbReference>
<accession>A0AAQ3QST3</accession>
<dbReference type="InterPro" id="IPR011611">
    <property type="entry name" value="PfkB_dom"/>
</dbReference>
<dbReference type="GO" id="GO:0033786">
    <property type="term" value="F:heptose-1-phosphate adenylyltransferase activity"/>
    <property type="evidence" value="ECO:0007669"/>
    <property type="project" value="TreeGrafter"/>
</dbReference>
<evidence type="ECO:0000256" key="1">
    <source>
        <dbReference type="ARBA" id="ARBA00022679"/>
    </source>
</evidence>
<evidence type="ECO:0000256" key="2">
    <source>
        <dbReference type="ARBA" id="ARBA00022777"/>
    </source>
</evidence>
<feature type="domain" description="Carbohydrate kinase PfkB" evidence="3">
    <location>
        <begin position="17"/>
        <end position="315"/>
    </location>
</feature>
<name>A0AAQ3QST3_9BACT</name>
<dbReference type="GO" id="GO:0005829">
    <property type="term" value="C:cytosol"/>
    <property type="evidence" value="ECO:0007669"/>
    <property type="project" value="TreeGrafter"/>
</dbReference>
<dbReference type="EMBL" id="CP136920">
    <property type="protein sequence ID" value="WOO42908.1"/>
    <property type="molecule type" value="Genomic_DNA"/>
</dbReference>
<keyword evidence="1" id="KW-0808">Transferase</keyword>
<keyword evidence="2" id="KW-0418">Kinase</keyword>
<dbReference type="PANTHER" id="PTHR46969:SF1">
    <property type="entry name" value="BIFUNCTIONAL PROTEIN HLDE"/>
    <property type="match status" value="1"/>
</dbReference>
<reference evidence="4 5" key="1">
    <citation type="submission" date="2023-10" db="EMBL/GenBank/DDBJ databases">
        <title>Rubellicoccus peritrichatus gen. nov., sp. nov., isolated from an algae of coral reef tank.</title>
        <authorList>
            <person name="Luo J."/>
        </authorList>
    </citation>
    <scope>NUCLEOTIDE SEQUENCE [LARGE SCALE GENOMIC DNA]</scope>
    <source>
        <strain evidence="4 5">CR14</strain>
    </source>
</reference>
<dbReference type="RefSeq" id="WP_317835442.1">
    <property type="nucleotide sequence ID" value="NZ_CP136920.1"/>
</dbReference>
<dbReference type="Gene3D" id="3.40.1190.20">
    <property type="match status" value="1"/>
</dbReference>
<dbReference type="PANTHER" id="PTHR46969">
    <property type="entry name" value="BIFUNCTIONAL PROTEIN HLDE"/>
    <property type="match status" value="1"/>
</dbReference>
<organism evidence="4 5">
    <name type="scientific">Rubellicoccus peritrichatus</name>
    <dbReference type="NCBI Taxonomy" id="3080537"/>
    <lineage>
        <taxon>Bacteria</taxon>
        <taxon>Pseudomonadati</taxon>
        <taxon>Verrucomicrobiota</taxon>
        <taxon>Opitutia</taxon>
        <taxon>Puniceicoccales</taxon>
        <taxon>Cerasicoccaceae</taxon>
        <taxon>Rubellicoccus</taxon>
    </lineage>
</organism>
<evidence type="ECO:0000313" key="5">
    <source>
        <dbReference type="Proteomes" id="UP001304300"/>
    </source>
</evidence>
<dbReference type="InterPro" id="IPR029056">
    <property type="entry name" value="Ribokinase-like"/>
</dbReference>
<dbReference type="GO" id="GO:0033785">
    <property type="term" value="F:heptose 7-phosphate kinase activity"/>
    <property type="evidence" value="ECO:0007669"/>
    <property type="project" value="TreeGrafter"/>
</dbReference>